<feature type="region of interest" description="Disordered" evidence="1">
    <location>
        <begin position="120"/>
        <end position="149"/>
    </location>
</feature>
<protein>
    <submittedName>
        <fullName evidence="2">Uncharacterized protein</fullName>
    </submittedName>
</protein>
<evidence type="ECO:0000313" key="2">
    <source>
        <dbReference type="EMBL" id="USW50262.1"/>
    </source>
</evidence>
<name>A0A9Q9AQK0_9PEZI</name>
<sequence length="149" mass="15871">MHSSLLEKFGLSPATLPARGLLTRAPSDPPVFFCDGYESHPAAYTFTLGSVAGAVCQAFVYGAEQAGKTQVVRQNVPTVNKANAIALFKYTWKSAQWATATTCGVAMSYGINTACEKIEDDSKGQQPATRGFRESYGNDCDASMEVDAA</sequence>
<dbReference type="Proteomes" id="UP001056384">
    <property type="component" value="Chromosome 2"/>
</dbReference>
<accession>A0A9Q9AQK0</accession>
<reference evidence="2" key="1">
    <citation type="submission" date="2022-06" db="EMBL/GenBank/DDBJ databases">
        <title>Complete genome sequences of two strains of the flax pathogen Septoria linicola.</title>
        <authorList>
            <person name="Lapalu N."/>
            <person name="Simon A."/>
            <person name="Demenou B."/>
            <person name="Paumier D."/>
            <person name="Guillot M.-P."/>
            <person name="Gout L."/>
            <person name="Valade R."/>
        </authorList>
    </citation>
    <scope>NUCLEOTIDE SEQUENCE</scope>
    <source>
        <strain evidence="2">SE15195</strain>
    </source>
</reference>
<proteinExistence type="predicted"/>
<organism evidence="2 3">
    <name type="scientific">Septoria linicola</name>
    <dbReference type="NCBI Taxonomy" id="215465"/>
    <lineage>
        <taxon>Eukaryota</taxon>
        <taxon>Fungi</taxon>
        <taxon>Dikarya</taxon>
        <taxon>Ascomycota</taxon>
        <taxon>Pezizomycotina</taxon>
        <taxon>Dothideomycetes</taxon>
        <taxon>Dothideomycetidae</taxon>
        <taxon>Mycosphaerellales</taxon>
        <taxon>Mycosphaerellaceae</taxon>
        <taxon>Septoria</taxon>
    </lineage>
</organism>
<dbReference type="EMBL" id="CP099419">
    <property type="protein sequence ID" value="USW50262.1"/>
    <property type="molecule type" value="Genomic_DNA"/>
</dbReference>
<keyword evidence="3" id="KW-1185">Reference proteome</keyword>
<evidence type="ECO:0000256" key="1">
    <source>
        <dbReference type="SAM" id="MobiDB-lite"/>
    </source>
</evidence>
<evidence type="ECO:0000313" key="3">
    <source>
        <dbReference type="Proteomes" id="UP001056384"/>
    </source>
</evidence>
<dbReference type="AlphaFoldDB" id="A0A9Q9AQK0"/>
<gene>
    <name evidence="2" type="ORF">Slin15195_G035810</name>
</gene>